<evidence type="ECO:0000313" key="11">
    <source>
        <dbReference type="EMBL" id="EFM92982.1"/>
    </source>
</evidence>
<feature type="domain" description="MacB-like periplasmic core" evidence="10">
    <location>
        <begin position="26"/>
        <end position="239"/>
    </location>
</feature>
<evidence type="ECO:0000259" key="10">
    <source>
        <dbReference type="Pfam" id="PF12704"/>
    </source>
</evidence>
<organism evidence="11 12">
    <name type="scientific">Actinobacillus pleuropneumoniae serovar 6 str. Femo</name>
    <dbReference type="NCBI Taxonomy" id="754256"/>
    <lineage>
        <taxon>Bacteria</taxon>
        <taxon>Pseudomonadati</taxon>
        <taxon>Pseudomonadota</taxon>
        <taxon>Gammaproteobacteria</taxon>
        <taxon>Pasteurellales</taxon>
        <taxon>Pasteurellaceae</taxon>
        <taxon>Actinobacillus</taxon>
    </lineage>
</organism>
<dbReference type="InterPro" id="IPR051447">
    <property type="entry name" value="Lipoprotein-release_system"/>
</dbReference>
<reference evidence="11 12" key="1">
    <citation type="journal article" date="2010" name="J. Bacteriol.">
        <title>Comparative genomic characterization of Actinobacillus pleuropneumoniae.</title>
        <authorList>
            <person name="Xu Z."/>
            <person name="Chen X."/>
            <person name="Li L."/>
            <person name="Li T."/>
            <person name="Wang S."/>
            <person name="Chen H."/>
            <person name="Zhou R."/>
        </authorList>
    </citation>
    <scope>NUCLEOTIDE SEQUENCE [LARGE SCALE GENOMIC DNA]</scope>
    <source>
        <strain evidence="11 12">Femo</strain>
    </source>
</reference>
<dbReference type="PANTHER" id="PTHR30489">
    <property type="entry name" value="LIPOPROTEIN-RELEASING SYSTEM TRANSMEMBRANE PROTEIN LOLE"/>
    <property type="match status" value="1"/>
</dbReference>
<feature type="transmembrane region" description="Helical" evidence="8">
    <location>
        <begin position="20"/>
        <end position="46"/>
    </location>
</feature>
<dbReference type="NCBIfam" id="TIGR02213">
    <property type="entry name" value="lolE_release"/>
    <property type="match status" value="1"/>
</dbReference>
<dbReference type="RefSeq" id="WP_005606649.1">
    <property type="nucleotide sequence ID" value="NZ_ADOG01000001.1"/>
</dbReference>
<dbReference type="GO" id="GO:0044874">
    <property type="term" value="P:lipoprotein localization to outer membrane"/>
    <property type="evidence" value="ECO:0007669"/>
    <property type="project" value="InterPro"/>
</dbReference>
<evidence type="ECO:0000256" key="4">
    <source>
        <dbReference type="ARBA" id="ARBA00022475"/>
    </source>
</evidence>
<gene>
    <name evidence="11" type="ORF">appser6_360</name>
</gene>
<feature type="transmembrane region" description="Helical" evidence="8">
    <location>
        <begin position="321"/>
        <end position="343"/>
    </location>
</feature>
<evidence type="ECO:0000256" key="6">
    <source>
        <dbReference type="ARBA" id="ARBA00022989"/>
    </source>
</evidence>
<dbReference type="NCBIfam" id="NF008357">
    <property type="entry name" value="PRK11146.1"/>
    <property type="match status" value="1"/>
</dbReference>
<proteinExistence type="inferred from homology"/>
<dbReference type="Proteomes" id="UP000005341">
    <property type="component" value="Unassembled WGS sequence"/>
</dbReference>
<comment type="similarity">
    <text evidence="2">Belongs to the ABC-4 integral membrane protein family. LolC/E subfamily.</text>
</comment>
<feature type="domain" description="ABC3 transporter permease C-terminal" evidence="9">
    <location>
        <begin position="276"/>
        <end position="409"/>
    </location>
</feature>
<evidence type="ECO:0000259" key="9">
    <source>
        <dbReference type="Pfam" id="PF02687"/>
    </source>
</evidence>
<accession>A0A828Q0B9</accession>
<dbReference type="PANTHER" id="PTHR30489:SF0">
    <property type="entry name" value="LIPOPROTEIN-RELEASING SYSTEM TRANSMEMBRANE PROTEIN LOLE"/>
    <property type="match status" value="1"/>
</dbReference>
<name>A0A828Q0B9_ACTPL</name>
<keyword evidence="3" id="KW-0813">Transport</keyword>
<feature type="transmembrane region" description="Helical" evidence="8">
    <location>
        <begin position="273"/>
        <end position="297"/>
    </location>
</feature>
<dbReference type="Pfam" id="PF02687">
    <property type="entry name" value="FtsX"/>
    <property type="match status" value="1"/>
</dbReference>
<keyword evidence="6 8" id="KW-1133">Transmembrane helix</keyword>
<dbReference type="EMBL" id="ADOG01000001">
    <property type="protein sequence ID" value="EFM92982.1"/>
    <property type="molecule type" value="Genomic_DNA"/>
</dbReference>
<dbReference type="AlphaFoldDB" id="A0A828Q0B9"/>
<evidence type="ECO:0000256" key="1">
    <source>
        <dbReference type="ARBA" id="ARBA00004651"/>
    </source>
</evidence>
<dbReference type="InterPro" id="IPR011926">
    <property type="entry name" value="LolE_gammaproteobact"/>
</dbReference>
<dbReference type="InterPro" id="IPR011925">
    <property type="entry name" value="LolCE_TM"/>
</dbReference>
<dbReference type="InterPro" id="IPR003838">
    <property type="entry name" value="ABC3_permease_C"/>
</dbReference>
<dbReference type="GO" id="GO:0098797">
    <property type="term" value="C:plasma membrane protein complex"/>
    <property type="evidence" value="ECO:0007669"/>
    <property type="project" value="TreeGrafter"/>
</dbReference>
<evidence type="ECO:0000256" key="2">
    <source>
        <dbReference type="ARBA" id="ARBA00005236"/>
    </source>
</evidence>
<comment type="subcellular location">
    <subcellularLocation>
        <location evidence="1">Cell membrane</location>
        <topology evidence="1">Multi-pass membrane protein</topology>
    </subcellularLocation>
</comment>
<evidence type="ECO:0000313" key="12">
    <source>
        <dbReference type="Proteomes" id="UP000005341"/>
    </source>
</evidence>
<keyword evidence="4" id="KW-1003">Cell membrane</keyword>
<evidence type="ECO:0000256" key="5">
    <source>
        <dbReference type="ARBA" id="ARBA00022692"/>
    </source>
</evidence>
<sequence>MNTPFFISWRYQRGKQKNRLVSLISLFSSIGIALGVAVLIIGLSAMNGFERELNQRVLSVVPHAELYSYNGNENAPIQTGKKLENLANSNPNVTASSPFVSFTGLIENGTQLKIAQVRGVDPVKQDKVSSLSHYIPSEQWQAFHQQGGLILGAGIAKDLEVTAGDEVTLLLPQPTEDGKLAQPLRFSLPVTGVLKLEGQLDHSYALLPIEKAQELLEYQPNEYSGIELALKAPFKVQELQMPELANFNQPLYLNTWIEKFGYMYNDIQLVRTVMYIAMVLVIGVACFNIISTLIMAVKDKQGDIAIMRTLGANNGFIKRIFLWYGLLSGMKGALAGIILGVILSLNLTAMIKAIEGFFGIKLLSDGVYFVDFLPSELHWQDVAYVLIATIVLSLFASLYPATRAAKLEPAKVLSGH</sequence>
<dbReference type="NCBIfam" id="TIGR02212">
    <property type="entry name" value="lolCE"/>
    <property type="match status" value="1"/>
</dbReference>
<feature type="transmembrane region" description="Helical" evidence="8">
    <location>
        <begin position="382"/>
        <end position="401"/>
    </location>
</feature>
<protein>
    <submittedName>
        <fullName evidence="11">Lipoprotein-releasing system transmembrane protein lolC</fullName>
    </submittedName>
</protein>
<evidence type="ECO:0000256" key="3">
    <source>
        <dbReference type="ARBA" id="ARBA00022448"/>
    </source>
</evidence>
<evidence type="ECO:0000256" key="8">
    <source>
        <dbReference type="SAM" id="Phobius"/>
    </source>
</evidence>
<dbReference type="GO" id="GO:0042953">
    <property type="term" value="P:lipoprotein transport"/>
    <property type="evidence" value="ECO:0007669"/>
    <property type="project" value="InterPro"/>
</dbReference>
<dbReference type="Pfam" id="PF12704">
    <property type="entry name" value="MacB_PCD"/>
    <property type="match status" value="1"/>
</dbReference>
<evidence type="ECO:0000256" key="7">
    <source>
        <dbReference type="ARBA" id="ARBA00023136"/>
    </source>
</evidence>
<keyword evidence="5 8" id="KW-0812">Transmembrane</keyword>
<keyword evidence="11" id="KW-0449">Lipoprotein</keyword>
<comment type="caution">
    <text evidence="11">The sequence shown here is derived from an EMBL/GenBank/DDBJ whole genome shotgun (WGS) entry which is preliminary data.</text>
</comment>
<dbReference type="InterPro" id="IPR025857">
    <property type="entry name" value="MacB_PCD"/>
</dbReference>
<keyword evidence="7 8" id="KW-0472">Membrane</keyword>